<evidence type="ECO:0000256" key="1">
    <source>
        <dbReference type="SAM" id="Phobius"/>
    </source>
</evidence>
<feature type="transmembrane region" description="Helical" evidence="1">
    <location>
        <begin position="51"/>
        <end position="73"/>
    </location>
</feature>
<keyword evidence="1" id="KW-0812">Transmembrane</keyword>
<keyword evidence="1" id="KW-1133">Transmembrane helix</keyword>
<reference evidence="2 3" key="1">
    <citation type="journal article" date="2012" name="Science">
        <title>The Paleozoic origin of enzymatic lignin decomposition reconstructed from 31 fungal genomes.</title>
        <authorList>
            <person name="Floudas D."/>
            <person name="Binder M."/>
            <person name="Riley R."/>
            <person name="Barry K."/>
            <person name="Blanchette R.A."/>
            <person name="Henrissat B."/>
            <person name="Martinez A.T."/>
            <person name="Otillar R."/>
            <person name="Spatafora J.W."/>
            <person name="Yadav J.S."/>
            <person name="Aerts A."/>
            <person name="Benoit I."/>
            <person name="Boyd A."/>
            <person name="Carlson A."/>
            <person name="Copeland A."/>
            <person name="Coutinho P.M."/>
            <person name="de Vries R.P."/>
            <person name="Ferreira P."/>
            <person name="Findley K."/>
            <person name="Foster B."/>
            <person name="Gaskell J."/>
            <person name="Glotzer D."/>
            <person name="Gorecki P."/>
            <person name="Heitman J."/>
            <person name="Hesse C."/>
            <person name="Hori C."/>
            <person name="Igarashi K."/>
            <person name="Jurgens J.A."/>
            <person name="Kallen N."/>
            <person name="Kersten P."/>
            <person name="Kohler A."/>
            <person name="Kuees U."/>
            <person name="Kumar T.K.A."/>
            <person name="Kuo A."/>
            <person name="LaButti K."/>
            <person name="Larrondo L.F."/>
            <person name="Lindquist E."/>
            <person name="Ling A."/>
            <person name="Lombard V."/>
            <person name="Lucas S."/>
            <person name="Lundell T."/>
            <person name="Martin R."/>
            <person name="McLaughlin D.J."/>
            <person name="Morgenstern I."/>
            <person name="Morin E."/>
            <person name="Murat C."/>
            <person name="Nagy L.G."/>
            <person name="Nolan M."/>
            <person name="Ohm R.A."/>
            <person name="Patyshakuliyeva A."/>
            <person name="Rokas A."/>
            <person name="Ruiz-Duenas F.J."/>
            <person name="Sabat G."/>
            <person name="Salamov A."/>
            <person name="Samejima M."/>
            <person name="Schmutz J."/>
            <person name="Slot J.C."/>
            <person name="St John F."/>
            <person name="Stenlid J."/>
            <person name="Sun H."/>
            <person name="Sun S."/>
            <person name="Syed K."/>
            <person name="Tsang A."/>
            <person name="Wiebenga A."/>
            <person name="Young D."/>
            <person name="Pisabarro A."/>
            <person name="Eastwood D.C."/>
            <person name="Martin F."/>
            <person name="Cullen D."/>
            <person name="Grigoriev I.V."/>
            <person name="Hibbett D.S."/>
        </authorList>
    </citation>
    <scope>NUCLEOTIDE SEQUENCE</scope>
    <source>
        <strain evidence="3">FP-58527</strain>
    </source>
</reference>
<feature type="transmembrane region" description="Helical" evidence="1">
    <location>
        <begin position="129"/>
        <end position="150"/>
    </location>
</feature>
<dbReference type="AlphaFoldDB" id="S8E3M5"/>
<dbReference type="OrthoDB" id="2501127at2759"/>
<dbReference type="STRING" id="743788.S8E3M5"/>
<evidence type="ECO:0000313" key="2">
    <source>
        <dbReference type="EMBL" id="EPS99716.1"/>
    </source>
</evidence>
<sequence length="178" mass="19741">MRPASLRLPLFGVLWLVSAILFGLTIARLSYTTHLPRGDPLNHGSDFYDPVVVELLIDTLLAFAFAPFVFNRLDRFLTFSISKAVLEVIALAVLWLLWLIGCGIATSIWPNLTFCYNFTACRVLAAMTAFAWLGWLTICALLVLGFIAVFSKNRESDLSSNDDMVQWARSVPAGAPQV</sequence>
<evidence type="ECO:0008006" key="4">
    <source>
        <dbReference type="Google" id="ProtNLM"/>
    </source>
</evidence>
<dbReference type="InParanoid" id="S8E3M5"/>
<dbReference type="Proteomes" id="UP000015241">
    <property type="component" value="Unassembled WGS sequence"/>
</dbReference>
<dbReference type="HOGENOM" id="CLU_095057_1_1_1"/>
<protein>
    <recommendedName>
        <fullName evidence="4">MARVEL domain-containing protein</fullName>
    </recommendedName>
</protein>
<dbReference type="eggNOG" id="ENOG502SX89">
    <property type="taxonomic scope" value="Eukaryota"/>
</dbReference>
<organism evidence="2 3">
    <name type="scientific">Fomitopsis schrenkii</name>
    <name type="common">Brown rot fungus</name>
    <dbReference type="NCBI Taxonomy" id="2126942"/>
    <lineage>
        <taxon>Eukaryota</taxon>
        <taxon>Fungi</taxon>
        <taxon>Dikarya</taxon>
        <taxon>Basidiomycota</taxon>
        <taxon>Agaricomycotina</taxon>
        <taxon>Agaricomycetes</taxon>
        <taxon>Polyporales</taxon>
        <taxon>Fomitopsis</taxon>
    </lineage>
</organism>
<dbReference type="EMBL" id="KE504154">
    <property type="protein sequence ID" value="EPS99716.1"/>
    <property type="molecule type" value="Genomic_DNA"/>
</dbReference>
<feature type="transmembrane region" description="Helical" evidence="1">
    <location>
        <begin position="12"/>
        <end position="31"/>
    </location>
</feature>
<feature type="transmembrane region" description="Helical" evidence="1">
    <location>
        <begin position="85"/>
        <end position="109"/>
    </location>
</feature>
<accession>S8E3M5</accession>
<gene>
    <name evidence="2" type="ORF">FOMPIDRAFT_1030749</name>
</gene>
<keyword evidence="3" id="KW-1185">Reference proteome</keyword>
<proteinExistence type="predicted"/>
<keyword evidence="1" id="KW-0472">Membrane</keyword>
<evidence type="ECO:0000313" key="3">
    <source>
        <dbReference type="Proteomes" id="UP000015241"/>
    </source>
</evidence>
<name>S8E3M5_FOMSC</name>